<dbReference type="EMBL" id="AP022567">
    <property type="protein sequence ID" value="BBX33663.1"/>
    <property type="molecule type" value="Genomic_DNA"/>
</dbReference>
<reference evidence="1 2" key="1">
    <citation type="journal article" date="2019" name="Emerg. Microbes Infect.">
        <title>Comprehensive subspecies identification of 175 nontuberculous mycobacteria species based on 7547 genomic profiles.</title>
        <authorList>
            <person name="Matsumoto Y."/>
            <person name="Kinjo T."/>
            <person name="Motooka D."/>
            <person name="Nabeya D."/>
            <person name="Jung N."/>
            <person name="Uechi K."/>
            <person name="Horii T."/>
            <person name="Iida T."/>
            <person name="Fujita J."/>
            <person name="Nakamura S."/>
        </authorList>
    </citation>
    <scope>NUCLEOTIDE SEQUENCE [LARGE SCALE GENOMIC DNA]</scope>
    <source>
        <strain evidence="1 2">JCM 12375</strain>
    </source>
</reference>
<keyword evidence="2" id="KW-1185">Reference proteome</keyword>
<evidence type="ECO:0000313" key="2">
    <source>
        <dbReference type="Proteomes" id="UP000465622"/>
    </source>
</evidence>
<name>A0ABM7HSX6_MYCME</name>
<accession>A0ABM7HSX6</accession>
<sequence length="73" mass="7691">MCNSQSDGEHQPHSSVTVTPVLGGLRITGVTRYLGYTDNVVLPPSDAHTLAAWLRRDGDVDAAEVIEAALTSG</sequence>
<proteinExistence type="predicted"/>
<evidence type="ECO:0000313" key="1">
    <source>
        <dbReference type="EMBL" id="BBX33663.1"/>
    </source>
</evidence>
<organism evidence="1 2">
    <name type="scientific">Mycolicibacterium mageritense</name>
    <name type="common">Mycobacterium mageritense</name>
    <dbReference type="NCBI Taxonomy" id="53462"/>
    <lineage>
        <taxon>Bacteria</taxon>
        <taxon>Bacillati</taxon>
        <taxon>Actinomycetota</taxon>
        <taxon>Actinomycetes</taxon>
        <taxon>Mycobacteriales</taxon>
        <taxon>Mycobacteriaceae</taxon>
        <taxon>Mycolicibacterium</taxon>
    </lineage>
</organism>
<protein>
    <submittedName>
        <fullName evidence="1">Uncharacterized protein</fullName>
    </submittedName>
</protein>
<gene>
    <name evidence="1" type="ORF">MMAGJ_29450</name>
</gene>
<dbReference type="Proteomes" id="UP000465622">
    <property type="component" value="Chromosome"/>
</dbReference>